<feature type="compositionally biased region" description="Pro residues" evidence="1">
    <location>
        <begin position="91"/>
        <end position="107"/>
    </location>
</feature>
<organism evidence="2 3">
    <name type="scientific">Ceriporiopsis subvermispora (strain B)</name>
    <name type="common">White-rot fungus</name>
    <name type="synonym">Gelatoporia subvermispora</name>
    <dbReference type="NCBI Taxonomy" id="914234"/>
    <lineage>
        <taxon>Eukaryota</taxon>
        <taxon>Fungi</taxon>
        <taxon>Dikarya</taxon>
        <taxon>Basidiomycota</taxon>
        <taxon>Agaricomycotina</taxon>
        <taxon>Agaricomycetes</taxon>
        <taxon>Polyporales</taxon>
        <taxon>Gelatoporiaceae</taxon>
        <taxon>Gelatoporia</taxon>
    </lineage>
</organism>
<feature type="region of interest" description="Disordered" evidence="1">
    <location>
        <begin position="1"/>
        <end position="107"/>
    </location>
</feature>
<evidence type="ECO:0000256" key="1">
    <source>
        <dbReference type="SAM" id="MobiDB-lite"/>
    </source>
</evidence>
<dbReference type="Proteomes" id="UP000016930">
    <property type="component" value="Unassembled WGS sequence"/>
</dbReference>
<evidence type="ECO:0000313" key="2">
    <source>
        <dbReference type="EMBL" id="EMD30305.1"/>
    </source>
</evidence>
<keyword evidence="3" id="KW-1185">Reference proteome</keyword>
<feature type="compositionally biased region" description="Polar residues" evidence="1">
    <location>
        <begin position="50"/>
        <end position="72"/>
    </location>
</feature>
<reference evidence="2 3" key="1">
    <citation type="journal article" date="2012" name="Proc. Natl. Acad. Sci. U.S.A.">
        <title>Comparative genomics of Ceriporiopsis subvermispora and Phanerochaete chrysosporium provide insight into selective ligninolysis.</title>
        <authorList>
            <person name="Fernandez-Fueyo E."/>
            <person name="Ruiz-Duenas F.J."/>
            <person name="Ferreira P."/>
            <person name="Floudas D."/>
            <person name="Hibbett D.S."/>
            <person name="Canessa P."/>
            <person name="Larrondo L.F."/>
            <person name="James T.Y."/>
            <person name="Seelenfreund D."/>
            <person name="Lobos S."/>
            <person name="Polanco R."/>
            <person name="Tello M."/>
            <person name="Honda Y."/>
            <person name="Watanabe T."/>
            <person name="Watanabe T."/>
            <person name="Ryu J.S."/>
            <person name="Kubicek C.P."/>
            <person name="Schmoll M."/>
            <person name="Gaskell J."/>
            <person name="Hammel K.E."/>
            <person name="St John F.J."/>
            <person name="Vanden Wymelenberg A."/>
            <person name="Sabat G."/>
            <person name="Splinter BonDurant S."/>
            <person name="Syed K."/>
            <person name="Yadav J.S."/>
            <person name="Doddapaneni H."/>
            <person name="Subramanian V."/>
            <person name="Lavin J.L."/>
            <person name="Oguiza J.A."/>
            <person name="Perez G."/>
            <person name="Pisabarro A.G."/>
            <person name="Ramirez L."/>
            <person name="Santoyo F."/>
            <person name="Master E."/>
            <person name="Coutinho P.M."/>
            <person name="Henrissat B."/>
            <person name="Lombard V."/>
            <person name="Magnuson J.K."/>
            <person name="Kuees U."/>
            <person name="Hori C."/>
            <person name="Igarashi K."/>
            <person name="Samejima M."/>
            <person name="Held B.W."/>
            <person name="Barry K.W."/>
            <person name="LaButti K.M."/>
            <person name="Lapidus A."/>
            <person name="Lindquist E.A."/>
            <person name="Lucas S.M."/>
            <person name="Riley R."/>
            <person name="Salamov A.A."/>
            <person name="Hoffmeister D."/>
            <person name="Schwenk D."/>
            <person name="Hadar Y."/>
            <person name="Yarden O."/>
            <person name="de Vries R.P."/>
            <person name="Wiebenga A."/>
            <person name="Stenlid J."/>
            <person name="Eastwood D."/>
            <person name="Grigoriev I.V."/>
            <person name="Berka R.M."/>
            <person name="Blanchette R.A."/>
            <person name="Kersten P."/>
            <person name="Martinez A.T."/>
            <person name="Vicuna R."/>
            <person name="Cullen D."/>
        </authorList>
    </citation>
    <scope>NUCLEOTIDE SEQUENCE [LARGE SCALE GENOMIC DNA]</scope>
    <source>
        <strain evidence="2 3">B</strain>
    </source>
</reference>
<proteinExistence type="predicted"/>
<dbReference type="AlphaFoldDB" id="M2QE54"/>
<name>M2QE54_CERS8</name>
<sequence length="130" mass="13219">MTLVGPSTATLRTIQDNLSQMHDGRQGGSHAHPSSQPDPPLPLTLPTLMHQPSTANIPPSASPDSIVSSVTLSASPSPGPAAPSATRESPSVPPQVSPLPSYPLPSPELTPALFPAVVLALPLPARPPGL</sequence>
<dbReference type="HOGENOM" id="CLU_1943084_0_0_1"/>
<dbReference type="EMBL" id="KB446352">
    <property type="protein sequence ID" value="EMD30305.1"/>
    <property type="molecule type" value="Genomic_DNA"/>
</dbReference>
<feature type="compositionally biased region" description="Polar residues" evidence="1">
    <location>
        <begin position="1"/>
        <end position="20"/>
    </location>
</feature>
<feature type="non-terminal residue" evidence="2">
    <location>
        <position position="130"/>
    </location>
</feature>
<protein>
    <submittedName>
        <fullName evidence="2">Uncharacterized protein</fullName>
    </submittedName>
</protein>
<accession>M2QE54</accession>
<evidence type="ECO:0000313" key="3">
    <source>
        <dbReference type="Proteomes" id="UP000016930"/>
    </source>
</evidence>
<gene>
    <name evidence="2" type="ORF">CERSUDRAFT_101579</name>
</gene>